<proteinExistence type="inferred from homology"/>
<dbReference type="KEGG" id="lvs:LOKVESSMR4R_01364"/>
<organism evidence="10 11">
    <name type="scientific">Yoonia vestfoldensis</name>
    <dbReference type="NCBI Taxonomy" id="245188"/>
    <lineage>
        <taxon>Bacteria</taxon>
        <taxon>Pseudomonadati</taxon>
        <taxon>Pseudomonadota</taxon>
        <taxon>Alphaproteobacteria</taxon>
        <taxon>Rhodobacterales</taxon>
        <taxon>Paracoccaceae</taxon>
        <taxon>Yoonia</taxon>
    </lineage>
</organism>
<feature type="domain" description="Lysine-specific metallo-endopeptidase" evidence="9">
    <location>
        <begin position="47"/>
        <end position="192"/>
    </location>
</feature>
<dbReference type="InterPro" id="IPR024079">
    <property type="entry name" value="MetalloPept_cat_dom_sf"/>
</dbReference>
<dbReference type="PANTHER" id="PTHR37016">
    <property type="match status" value="1"/>
</dbReference>
<evidence type="ECO:0000256" key="7">
    <source>
        <dbReference type="ARBA" id="ARBA00023049"/>
    </source>
</evidence>
<dbReference type="Gene3D" id="3.40.390.10">
    <property type="entry name" value="Collagenase (Catalytic Domain)"/>
    <property type="match status" value="1"/>
</dbReference>
<dbReference type="GO" id="GO:0006508">
    <property type="term" value="P:proteolysis"/>
    <property type="evidence" value="ECO:0007669"/>
    <property type="project" value="UniProtKB-KW"/>
</dbReference>
<name>A0A1Y0EAM9_9RHOB</name>
<dbReference type="PANTHER" id="PTHR37016:SF3">
    <property type="entry name" value="NEUTRAL PROTEASE 2-RELATED"/>
    <property type="match status" value="1"/>
</dbReference>
<dbReference type="OrthoDB" id="7649992at2"/>
<dbReference type="GO" id="GO:0004222">
    <property type="term" value="F:metalloendopeptidase activity"/>
    <property type="evidence" value="ECO:0007669"/>
    <property type="project" value="InterPro"/>
</dbReference>
<dbReference type="RefSeq" id="WP_087206893.1">
    <property type="nucleotide sequence ID" value="NZ_CP021431.1"/>
</dbReference>
<reference evidence="10 11" key="1">
    <citation type="submission" date="2017-05" db="EMBL/GenBank/DDBJ databases">
        <title>Genome Sequence of Loktanella vestfoldensis Strain SMR4r Isolated from a Culture of the Diatom Skeletonema marinoi.</title>
        <authorList>
            <person name="Topel M."/>
            <person name="Pinder M.I.M."/>
            <person name="Johansson O.N."/>
            <person name="Kourtchenko O."/>
            <person name="Godhe A."/>
            <person name="Clarke A.K."/>
        </authorList>
    </citation>
    <scope>NUCLEOTIDE SEQUENCE [LARGE SCALE GENOMIC DNA]</scope>
    <source>
        <strain evidence="10 11">SMR4r</strain>
    </source>
</reference>
<comment type="similarity">
    <text evidence="2">Belongs to the peptidase M35 family.</text>
</comment>
<dbReference type="InterPro" id="IPR029463">
    <property type="entry name" value="Lys_MEP"/>
</dbReference>
<dbReference type="SUPFAM" id="SSF55486">
    <property type="entry name" value="Metalloproteases ('zincins'), catalytic domain"/>
    <property type="match status" value="1"/>
</dbReference>
<dbReference type="AlphaFoldDB" id="A0A1Y0EAM9"/>
<sequence>MRAMILAVLLFTAQSALGQSLVQCSPAQGDILRATLDQAKSQTIKAASAVADTPDYARWFGTYAQGNAETVRATLKGVVQAIRGGGVSLQCDDAAAPGCRNGEFAWVYVSEPYHIYLCPSFFDMPALSALPPGRMAPNTGTREGTLVHELSHFRSAGGTADHCYTRRLCAKMAQTAPARAITNADSYQYFTEDVTFGATRPVSGKPAPQSDR</sequence>
<keyword evidence="7" id="KW-0482">Metalloprotease</keyword>
<evidence type="ECO:0000256" key="8">
    <source>
        <dbReference type="SAM" id="SignalP"/>
    </source>
</evidence>
<accession>A0A1Y0EAM9</accession>
<comment type="cofactor">
    <cofactor evidence="1">
        <name>Zn(2+)</name>
        <dbReference type="ChEBI" id="CHEBI:29105"/>
    </cofactor>
</comment>
<evidence type="ECO:0000313" key="11">
    <source>
        <dbReference type="Proteomes" id="UP000195273"/>
    </source>
</evidence>
<keyword evidence="6" id="KW-0862">Zinc</keyword>
<evidence type="ECO:0000256" key="4">
    <source>
        <dbReference type="ARBA" id="ARBA00022723"/>
    </source>
</evidence>
<feature type="chain" id="PRO_5013186048" evidence="8">
    <location>
        <begin position="19"/>
        <end position="212"/>
    </location>
</feature>
<feature type="signal peptide" evidence="8">
    <location>
        <begin position="1"/>
        <end position="18"/>
    </location>
</feature>
<keyword evidence="3" id="KW-0645">Protease</keyword>
<keyword evidence="4" id="KW-0479">Metal-binding</keyword>
<evidence type="ECO:0000256" key="1">
    <source>
        <dbReference type="ARBA" id="ARBA00001947"/>
    </source>
</evidence>
<evidence type="ECO:0000256" key="2">
    <source>
        <dbReference type="ARBA" id="ARBA00010279"/>
    </source>
</evidence>
<keyword evidence="11" id="KW-1185">Reference proteome</keyword>
<dbReference type="EMBL" id="CP021431">
    <property type="protein sequence ID" value="ARU00684.1"/>
    <property type="molecule type" value="Genomic_DNA"/>
</dbReference>
<keyword evidence="8" id="KW-0732">Signal</keyword>
<evidence type="ECO:0000256" key="5">
    <source>
        <dbReference type="ARBA" id="ARBA00022801"/>
    </source>
</evidence>
<evidence type="ECO:0000313" key="10">
    <source>
        <dbReference type="EMBL" id="ARU00684.1"/>
    </source>
</evidence>
<dbReference type="Proteomes" id="UP000195273">
    <property type="component" value="Chromosome"/>
</dbReference>
<dbReference type="CDD" id="cd11006">
    <property type="entry name" value="M35_peptidyl-Lys_like"/>
    <property type="match status" value="1"/>
</dbReference>
<dbReference type="GO" id="GO:0046872">
    <property type="term" value="F:metal ion binding"/>
    <property type="evidence" value="ECO:0007669"/>
    <property type="project" value="UniProtKB-KW"/>
</dbReference>
<dbReference type="InterPro" id="IPR034106">
    <property type="entry name" value="M35_peptidyl-Lys-like"/>
</dbReference>
<evidence type="ECO:0000256" key="6">
    <source>
        <dbReference type="ARBA" id="ARBA00022833"/>
    </source>
</evidence>
<evidence type="ECO:0000259" key="9">
    <source>
        <dbReference type="SMART" id="SM01351"/>
    </source>
</evidence>
<keyword evidence="5" id="KW-0378">Hydrolase</keyword>
<protein>
    <submittedName>
        <fullName evidence="10">Lysine-specific metallo-endopeptidase</fullName>
    </submittedName>
</protein>
<gene>
    <name evidence="10" type="ORF">LOKVESSMR4R_01364</name>
</gene>
<dbReference type="SMART" id="SM01351">
    <property type="entry name" value="Aspzincin_M35"/>
    <property type="match status" value="1"/>
</dbReference>
<dbReference type="InterPro" id="IPR050414">
    <property type="entry name" value="Fungal_M35_metalloproteases"/>
</dbReference>
<evidence type="ECO:0000256" key="3">
    <source>
        <dbReference type="ARBA" id="ARBA00022670"/>
    </source>
</evidence>
<dbReference type="Pfam" id="PF14521">
    <property type="entry name" value="Aspzincin_M35"/>
    <property type="match status" value="1"/>
</dbReference>